<comment type="caution">
    <text evidence="1">The sequence shown here is derived from an EMBL/GenBank/DDBJ whole genome shotgun (WGS) entry which is preliminary data.</text>
</comment>
<evidence type="ECO:0000313" key="2">
    <source>
        <dbReference type="Proteomes" id="UP001056120"/>
    </source>
</evidence>
<protein>
    <submittedName>
        <fullName evidence="1">Uncharacterized protein</fullName>
    </submittedName>
</protein>
<dbReference type="EMBL" id="CM042036">
    <property type="protein sequence ID" value="KAI3744906.1"/>
    <property type="molecule type" value="Genomic_DNA"/>
</dbReference>
<reference evidence="2" key="1">
    <citation type="journal article" date="2022" name="Mol. Ecol. Resour.">
        <title>The genomes of chicory, endive, great burdock and yacon provide insights into Asteraceae palaeo-polyploidization history and plant inulin production.</title>
        <authorList>
            <person name="Fan W."/>
            <person name="Wang S."/>
            <person name="Wang H."/>
            <person name="Wang A."/>
            <person name="Jiang F."/>
            <person name="Liu H."/>
            <person name="Zhao H."/>
            <person name="Xu D."/>
            <person name="Zhang Y."/>
        </authorList>
    </citation>
    <scope>NUCLEOTIDE SEQUENCE [LARGE SCALE GENOMIC DNA]</scope>
    <source>
        <strain evidence="2">cv. Yunnan</strain>
    </source>
</reference>
<dbReference type="Proteomes" id="UP001056120">
    <property type="component" value="Linkage Group LG19"/>
</dbReference>
<name>A0ACB9DEK2_9ASTR</name>
<proteinExistence type="predicted"/>
<accession>A0ACB9DEK2</accession>
<keyword evidence="2" id="KW-1185">Reference proteome</keyword>
<gene>
    <name evidence="1" type="ORF">L1987_58003</name>
</gene>
<reference evidence="1 2" key="2">
    <citation type="journal article" date="2022" name="Mol. Ecol. Resour.">
        <title>The genomes of chicory, endive, great burdock and yacon provide insights into Asteraceae paleo-polyploidization history and plant inulin production.</title>
        <authorList>
            <person name="Fan W."/>
            <person name="Wang S."/>
            <person name="Wang H."/>
            <person name="Wang A."/>
            <person name="Jiang F."/>
            <person name="Liu H."/>
            <person name="Zhao H."/>
            <person name="Xu D."/>
            <person name="Zhang Y."/>
        </authorList>
    </citation>
    <scope>NUCLEOTIDE SEQUENCE [LARGE SCALE GENOMIC DNA]</scope>
    <source>
        <strain evidence="2">cv. Yunnan</strain>
        <tissue evidence="1">Leaves</tissue>
    </source>
</reference>
<sequence length="90" mass="10696">MESKTEPMNREEVEPYLSKNRGGGKLVKGRNAFHRFAGDRPHRRQLKALVSPRQWLHARRNHRLALLPRPRQIRRALAPFHHRQPLRNPT</sequence>
<organism evidence="1 2">
    <name type="scientific">Smallanthus sonchifolius</name>
    <dbReference type="NCBI Taxonomy" id="185202"/>
    <lineage>
        <taxon>Eukaryota</taxon>
        <taxon>Viridiplantae</taxon>
        <taxon>Streptophyta</taxon>
        <taxon>Embryophyta</taxon>
        <taxon>Tracheophyta</taxon>
        <taxon>Spermatophyta</taxon>
        <taxon>Magnoliopsida</taxon>
        <taxon>eudicotyledons</taxon>
        <taxon>Gunneridae</taxon>
        <taxon>Pentapetalae</taxon>
        <taxon>asterids</taxon>
        <taxon>campanulids</taxon>
        <taxon>Asterales</taxon>
        <taxon>Asteraceae</taxon>
        <taxon>Asteroideae</taxon>
        <taxon>Heliantheae alliance</taxon>
        <taxon>Millerieae</taxon>
        <taxon>Smallanthus</taxon>
    </lineage>
</organism>
<evidence type="ECO:0000313" key="1">
    <source>
        <dbReference type="EMBL" id="KAI3744906.1"/>
    </source>
</evidence>